<dbReference type="AlphaFoldDB" id="A0A0M5KZD4"/>
<evidence type="ECO:0000256" key="11">
    <source>
        <dbReference type="ARBA" id="ARBA00023136"/>
    </source>
</evidence>
<keyword evidence="8" id="KW-0862">Zinc</keyword>
<evidence type="ECO:0000256" key="6">
    <source>
        <dbReference type="ARBA" id="ARBA00022692"/>
    </source>
</evidence>
<evidence type="ECO:0000256" key="10">
    <source>
        <dbReference type="ARBA" id="ARBA00023049"/>
    </source>
</evidence>
<keyword evidence="10" id="KW-0482">Metalloprotease</keyword>
<dbReference type="GO" id="GO:0006508">
    <property type="term" value="P:proteolysis"/>
    <property type="evidence" value="ECO:0007669"/>
    <property type="project" value="UniProtKB-KW"/>
</dbReference>
<organism evidence="17 18">
    <name type="scientific">Lawsonella clevelandensis</name>
    <dbReference type="NCBI Taxonomy" id="1528099"/>
    <lineage>
        <taxon>Bacteria</taxon>
        <taxon>Bacillati</taxon>
        <taxon>Actinomycetota</taxon>
        <taxon>Actinomycetes</taxon>
        <taxon>Mycobacteriales</taxon>
        <taxon>Lawsonellaceae</taxon>
        <taxon>Lawsonella</taxon>
    </lineage>
</organism>
<dbReference type="EMBL" id="CP012390">
    <property type="protein sequence ID" value="ALE18547.1"/>
    <property type="molecule type" value="Genomic_DNA"/>
</dbReference>
<reference evidence="17 18" key="1">
    <citation type="journal article" date="2015" name="Genome Announc.">
        <title>Complete Genome Sequences for Two Strains of a Novel Fastidious, Partially Acid-Fast, Gram-Positive Corynebacterineae Bacterium, Derived from Human Clinical Samples.</title>
        <authorList>
            <person name="Nicholson A.C."/>
            <person name="Bell M."/>
            <person name="Humrighouse B.W."/>
            <person name="McQuiston J.R."/>
        </authorList>
    </citation>
    <scope>NUCLEOTIDE SEQUENCE [LARGE SCALE GENOMIC DNA]</scope>
    <source>
        <strain evidence="17 18">X1698</strain>
    </source>
</reference>
<dbReference type="InterPro" id="IPR008915">
    <property type="entry name" value="Peptidase_M50"/>
</dbReference>
<dbReference type="PANTHER" id="PTHR42837">
    <property type="entry name" value="REGULATOR OF SIGMA-E PROTEASE RSEP"/>
    <property type="match status" value="1"/>
</dbReference>
<comment type="cofactor">
    <cofactor evidence="1">
        <name>Zn(2+)</name>
        <dbReference type="ChEBI" id="CHEBI:29105"/>
    </cofactor>
</comment>
<dbReference type="OrthoDB" id="9782003at2"/>
<dbReference type="GO" id="GO:0004222">
    <property type="term" value="F:metalloendopeptidase activity"/>
    <property type="evidence" value="ECO:0007669"/>
    <property type="project" value="InterPro"/>
</dbReference>
<feature type="transmembrane region" description="Helical" evidence="14">
    <location>
        <begin position="98"/>
        <end position="125"/>
    </location>
</feature>
<dbReference type="SUPFAM" id="SSF50156">
    <property type="entry name" value="PDZ domain-like"/>
    <property type="match status" value="1"/>
</dbReference>
<evidence type="ECO:0000256" key="5">
    <source>
        <dbReference type="ARBA" id="ARBA00022670"/>
    </source>
</evidence>
<evidence type="ECO:0000256" key="2">
    <source>
        <dbReference type="ARBA" id="ARBA00004141"/>
    </source>
</evidence>
<dbReference type="InterPro" id="IPR041489">
    <property type="entry name" value="PDZ_6"/>
</dbReference>
<keyword evidence="9 14" id="KW-1133">Transmembrane helix</keyword>
<dbReference type="GO" id="GO:0016020">
    <property type="term" value="C:membrane"/>
    <property type="evidence" value="ECO:0007669"/>
    <property type="project" value="UniProtKB-SubCell"/>
</dbReference>
<evidence type="ECO:0000256" key="8">
    <source>
        <dbReference type="ARBA" id="ARBA00022833"/>
    </source>
</evidence>
<dbReference type="InterPro" id="IPR036034">
    <property type="entry name" value="PDZ_sf"/>
</dbReference>
<comment type="subcellular location">
    <subcellularLocation>
        <location evidence="2">Membrane</location>
        <topology evidence="2">Multi-pass membrane protein</topology>
    </subcellularLocation>
</comment>
<comment type="similarity">
    <text evidence="3">Belongs to the peptidase M50B family.</text>
</comment>
<feature type="transmembrane region" description="Helical" evidence="14">
    <location>
        <begin position="380"/>
        <end position="404"/>
    </location>
</feature>
<evidence type="ECO:0000256" key="3">
    <source>
        <dbReference type="ARBA" id="ARBA00007931"/>
    </source>
</evidence>
<keyword evidence="5" id="KW-0645">Protease</keyword>
<evidence type="ECO:0000256" key="14">
    <source>
        <dbReference type="SAM" id="Phobius"/>
    </source>
</evidence>
<feature type="transmembrane region" description="Helical" evidence="14">
    <location>
        <begin position="321"/>
        <end position="341"/>
    </location>
</feature>
<keyword evidence="11 14" id="KW-0472">Membrane</keyword>
<gene>
    <name evidence="17" type="ORF">AL705_01110</name>
</gene>
<evidence type="ECO:0000256" key="9">
    <source>
        <dbReference type="ARBA" id="ARBA00022989"/>
    </source>
</evidence>
<dbReference type="STRING" id="1528099.AL705_01110"/>
<accession>A0A0M5KZD4</accession>
<evidence type="ECO:0000313" key="18">
    <source>
        <dbReference type="Proteomes" id="UP000068137"/>
    </source>
</evidence>
<dbReference type="Gene3D" id="2.30.42.10">
    <property type="match status" value="1"/>
</dbReference>
<dbReference type="KEGG" id="cbq:AL705_01110"/>
<name>A0A0M5KZD4_9ACTN</name>
<dbReference type="Pfam" id="PF02163">
    <property type="entry name" value="Peptidase_M50"/>
    <property type="match status" value="1"/>
</dbReference>
<evidence type="ECO:0000256" key="1">
    <source>
        <dbReference type="ARBA" id="ARBA00001947"/>
    </source>
</evidence>
<feature type="domain" description="PDZ" evidence="16">
    <location>
        <begin position="158"/>
        <end position="202"/>
    </location>
</feature>
<dbReference type="RefSeq" id="WP_053961447.1">
    <property type="nucleotide sequence ID" value="NZ_CP012390.1"/>
</dbReference>
<evidence type="ECO:0000256" key="4">
    <source>
        <dbReference type="ARBA" id="ARBA00019897"/>
    </source>
</evidence>
<dbReference type="InterPro" id="IPR004387">
    <property type="entry name" value="Pept_M50_Zn"/>
</dbReference>
<protein>
    <recommendedName>
        <fullName evidence="4">Zinc metalloprotease Rip1</fullName>
    </recommendedName>
    <alternativeName>
        <fullName evidence="12">S2P endopeptidase</fullName>
    </alternativeName>
    <alternativeName>
        <fullName evidence="13">Site-2-type intramembrane protease</fullName>
    </alternativeName>
</protein>
<evidence type="ECO:0000256" key="13">
    <source>
        <dbReference type="ARBA" id="ARBA00033476"/>
    </source>
</evidence>
<proteinExistence type="inferred from homology"/>
<evidence type="ECO:0000259" key="16">
    <source>
        <dbReference type="Pfam" id="PF17820"/>
    </source>
</evidence>
<evidence type="ECO:0000256" key="12">
    <source>
        <dbReference type="ARBA" id="ARBA00032214"/>
    </source>
</evidence>
<keyword evidence="7" id="KW-0378">Hydrolase</keyword>
<evidence type="ECO:0000256" key="7">
    <source>
        <dbReference type="ARBA" id="ARBA00022801"/>
    </source>
</evidence>
<dbReference type="PANTHER" id="PTHR42837:SF2">
    <property type="entry name" value="MEMBRANE METALLOPROTEASE ARASP2, CHLOROPLASTIC-RELATED"/>
    <property type="match status" value="1"/>
</dbReference>
<dbReference type="CDD" id="cd06163">
    <property type="entry name" value="S2P-M50_PDZ_RseP-like"/>
    <property type="match status" value="1"/>
</dbReference>
<dbReference type="Proteomes" id="UP000068137">
    <property type="component" value="Chromosome"/>
</dbReference>
<dbReference type="Pfam" id="PF17820">
    <property type="entry name" value="PDZ_6"/>
    <property type="match status" value="1"/>
</dbReference>
<evidence type="ECO:0000313" key="17">
    <source>
        <dbReference type="EMBL" id="ALE18547.1"/>
    </source>
</evidence>
<sequence>MTFALGIILFIIGIAVSVALHEAGHLLTAKWSGMRVRAYFIGFGPTLFSRRKGETEYGIKALPLGGFCDIAGMTILDENLTEEEAPDVMYKKPAWKRIIVMLGGIFMNILLGIVLIWVVAAAWGLPNMNSPMVTRVAATTCVADQRTDGSVADCAGKGPAGTAGVQAGDIITHVNGTRIKDPNQVISLTQSATSVVIYTVERVGKNYTFRIDPQPALRLVKKPGADKDSKGTLRRVAVAGVSVRQEPLEPLRHYNVATAVPAAVSFSWDLNGAIAKALVNIPSQLPGLVKSIFGGERSANSPMSVVGASVAGGDALAFGSWLVFLMLLAQINFCLALFNLIPLPPLDGGHVMVIIYEKLRDAIRRLHGKEPLGPADYSKLLPLTTIVVGLLVLLFIVTVVADVVNPVRLMQ</sequence>
<keyword evidence="6 14" id="KW-0812">Transmembrane</keyword>
<feature type="domain" description="Peptidase M50" evidence="15">
    <location>
        <begin position="10"/>
        <end position="364"/>
    </location>
</feature>
<evidence type="ECO:0000259" key="15">
    <source>
        <dbReference type="Pfam" id="PF02163"/>
    </source>
</evidence>